<dbReference type="AlphaFoldDB" id="A0A1B7X9F1"/>
<feature type="domain" description="NADPH-dependent FMN reductase-like" evidence="3">
    <location>
        <begin position="1"/>
        <end position="157"/>
    </location>
</feature>
<dbReference type="PANTHER" id="PTHR43278">
    <property type="entry name" value="NAD(P)H-DEPENDENT FMN-CONTAINING OXIDOREDUCTASE YWQN-RELATED"/>
    <property type="match status" value="1"/>
</dbReference>
<dbReference type="PATRIC" id="fig|1560234.3.peg.2270"/>
<dbReference type="SUPFAM" id="SSF52218">
    <property type="entry name" value="Flavoproteins"/>
    <property type="match status" value="1"/>
</dbReference>
<dbReference type="Pfam" id="PF03358">
    <property type="entry name" value="FMN_red"/>
    <property type="match status" value="1"/>
</dbReference>
<protein>
    <submittedName>
        <fullName evidence="4">FMN reductase</fullName>
    </submittedName>
</protein>
<dbReference type="PANTHER" id="PTHR43278:SF4">
    <property type="entry name" value="NAD(P)H-DEPENDENT FMN-CONTAINING OXIDOREDUCTASE YWQN-RELATED"/>
    <property type="match status" value="1"/>
</dbReference>
<proteinExistence type="predicted"/>
<dbReference type="GO" id="GO:0016491">
    <property type="term" value="F:oxidoreductase activity"/>
    <property type="evidence" value="ECO:0007669"/>
    <property type="project" value="InterPro"/>
</dbReference>
<evidence type="ECO:0000256" key="1">
    <source>
        <dbReference type="ARBA" id="ARBA00022630"/>
    </source>
</evidence>
<evidence type="ECO:0000313" key="5">
    <source>
        <dbReference type="Proteomes" id="UP000091979"/>
    </source>
</evidence>
<accession>A0A1B7X9F1</accession>
<dbReference type="InterPro" id="IPR029039">
    <property type="entry name" value="Flavoprotein-like_sf"/>
</dbReference>
<dbReference type="Gene3D" id="3.40.50.360">
    <property type="match status" value="1"/>
</dbReference>
<evidence type="ECO:0000259" key="3">
    <source>
        <dbReference type="Pfam" id="PF03358"/>
    </source>
</evidence>
<reference evidence="4 5" key="1">
    <citation type="submission" date="2015-01" db="EMBL/GenBank/DDBJ databases">
        <title>Desulfovibrio sp. JC271 draft genome sequence.</title>
        <authorList>
            <person name="Shivani Y."/>
            <person name="Subhash Y."/>
            <person name="Sasikala C."/>
            <person name="Ramana C.V."/>
        </authorList>
    </citation>
    <scope>NUCLEOTIDE SEQUENCE [LARGE SCALE GENOMIC DNA]</scope>
    <source>
        <strain evidence="4 5">JC271</strain>
    </source>
</reference>
<dbReference type="RefSeq" id="WP_066858091.1">
    <property type="nucleotide sequence ID" value="NZ_JXMS01000033.1"/>
</dbReference>
<dbReference type="InterPro" id="IPR005025">
    <property type="entry name" value="FMN_Rdtase-like_dom"/>
</dbReference>
<keyword evidence="5" id="KW-1185">Reference proteome</keyword>
<dbReference type="EMBL" id="JXMS01000033">
    <property type="protein sequence ID" value="OBQ45991.1"/>
    <property type="molecule type" value="Genomic_DNA"/>
</dbReference>
<evidence type="ECO:0000313" key="4">
    <source>
        <dbReference type="EMBL" id="OBQ45991.1"/>
    </source>
</evidence>
<gene>
    <name evidence="4" type="ORF">SP90_14945</name>
</gene>
<keyword evidence="1" id="KW-0285">Flavoprotein</keyword>
<dbReference type="InterPro" id="IPR051796">
    <property type="entry name" value="ISF_SsuE-like"/>
</dbReference>
<dbReference type="Proteomes" id="UP000091979">
    <property type="component" value="Unassembled WGS sequence"/>
</dbReference>
<keyword evidence="2" id="KW-0288">FMN</keyword>
<organism evidence="4 5">
    <name type="scientific">Halodesulfovibrio spirochaetisodalis</name>
    <dbReference type="NCBI Taxonomy" id="1560234"/>
    <lineage>
        <taxon>Bacteria</taxon>
        <taxon>Pseudomonadati</taxon>
        <taxon>Thermodesulfobacteriota</taxon>
        <taxon>Desulfovibrionia</taxon>
        <taxon>Desulfovibrionales</taxon>
        <taxon>Desulfovibrionaceae</taxon>
        <taxon>Halodesulfovibrio</taxon>
    </lineage>
</organism>
<sequence length="205" mass="22186">MYVLAINGSPRKGGNTEILLENALAPLAAQGWETELIQVGGKKLKGCIACSKCFETKDNTCIIKNDMFNELFEKILRADAIILGTPTYFTDVSAELKGLIDRMGYVAIANGRKLAGKIGAAVVAVRRGGATHAFDSINHLFLMSQMIVPGSIYWNLGIGLAPGDVKNDAEAMANMENLGQTIHWLGTAMQPHKETFPVSSFGRRE</sequence>
<dbReference type="STRING" id="1560234.SP90_14945"/>
<comment type="caution">
    <text evidence="4">The sequence shown here is derived from an EMBL/GenBank/DDBJ whole genome shotgun (WGS) entry which is preliminary data.</text>
</comment>
<name>A0A1B7X9F1_9BACT</name>
<evidence type="ECO:0000256" key="2">
    <source>
        <dbReference type="ARBA" id="ARBA00022643"/>
    </source>
</evidence>
<dbReference type="OrthoDB" id="9790975at2"/>